<dbReference type="EMBL" id="LUGG01000003">
    <property type="protein sequence ID" value="OBZ76363.1"/>
    <property type="molecule type" value="Genomic_DNA"/>
</dbReference>
<reference evidence="2 3" key="1">
    <citation type="submission" date="2016-03" db="EMBL/GenBank/DDBJ databases">
        <title>Whole genome sequencing of Grifola frondosa 9006-11.</title>
        <authorList>
            <person name="Min B."/>
            <person name="Park H."/>
            <person name="Kim J.-G."/>
            <person name="Cho H."/>
            <person name="Oh Y.-L."/>
            <person name="Kong W.-S."/>
            <person name="Choi I.-G."/>
        </authorList>
    </citation>
    <scope>NUCLEOTIDE SEQUENCE [LARGE SCALE GENOMIC DNA]</scope>
    <source>
        <strain evidence="2 3">9006-11</strain>
    </source>
</reference>
<feature type="transmembrane region" description="Helical" evidence="1">
    <location>
        <begin position="80"/>
        <end position="100"/>
    </location>
</feature>
<organism evidence="2 3">
    <name type="scientific">Grifola frondosa</name>
    <name type="common">Maitake</name>
    <name type="synonym">Polyporus frondosus</name>
    <dbReference type="NCBI Taxonomy" id="5627"/>
    <lineage>
        <taxon>Eukaryota</taxon>
        <taxon>Fungi</taxon>
        <taxon>Dikarya</taxon>
        <taxon>Basidiomycota</taxon>
        <taxon>Agaricomycotina</taxon>
        <taxon>Agaricomycetes</taxon>
        <taxon>Polyporales</taxon>
        <taxon>Grifolaceae</taxon>
        <taxon>Grifola</taxon>
    </lineage>
</organism>
<sequence>MTSSKSLRSHWKWPTLMYFLSRLTALTSVICEVISLNIRSKVNCDALVRILLVCGYLAMALSTALIALRIIAIWNRKRSIMFIVGTAFVINVAFLLYGCITDERIWEPVETNLSTGAAMVPDRSPLLCPLCGPYIPESNDAMNLMFQTPLYVAMTICATRMHRGLYEYANPNQPVINYCQSAKINNRSGTLSCDPGDTMNTTNYNGRLVPLVHITRTIECDNPTSASPSLEAV</sequence>
<accession>A0A1C7MHK4</accession>
<evidence type="ECO:0000313" key="2">
    <source>
        <dbReference type="EMBL" id="OBZ76363.1"/>
    </source>
</evidence>
<protein>
    <submittedName>
        <fullName evidence="2">Uncharacterized protein</fullName>
    </submittedName>
</protein>
<keyword evidence="3" id="KW-1185">Reference proteome</keyword>
<gene>
    <name evidence="2" type="ORF">A0H81_02911</name>
</gene>
<dbReference type="AlphaFoldDB" id="A0A1C7MHK4"/>
<dbReference type="OrthoDB" id="2802652at2759"/>
<name>A0A1C7MHK4_GRIFR</name>
<feature type="transmembrane region" description="Helical" evidence="1">
    <location>
        <begin position="50"/>
        <end position="74"/>
    </location>
</feature>
<keyword evidence="1" id="KW-0472">Membrane</keyword>
<evidence type="ECO:0000313" key="3">
    <source>
        <dbReference type="Proteomes" id="UP000092993"/>
    </source>
</evidence>
<dbReference type="Proteomes" id="UP000092993">
    <property type="component" value="Unassembled WGS sequence"/>
</dbReference>
<comment type="caution">
    <text evidence="2">The sequence shown here is derived from an EMBL/GenBank/DDBJ whole genome shotgun (WGS) entry which is preliminary data.</text>
</comment>
<feature type="transmembrane region" description="Helical" evidence="1">
    <location>
        <begin position="16"/>
        <end position="38"/>
    </location>
</feature>
<evidence type="ECO:0000256" key="1">
    <source>
        <dbReference type="SAM" id="Phobius"/>
    </source>
</evidence>
<keyword evidence="1" id="KW-1133">Transmembrane helix</keyword>
<proteinExistence type="predicted"/>
<keyword evidence="1" id="KW-0812">Transmembrane</keyword>